<comment type="caution">
    <text evidence="3">The sequence shown here is derived from an EMBL/GenBank/DDBJ whole genome shotgun (WGS) entry which is preliminary data.</text>
</comment>
<evidence type="ECO:0000313" key="3">
    <source>
        <dbReference type="EMBL" id="CAE7526865.1"/>
    </source>
</evidence>
<dbReference type="EMBL" id="CAJNIZ010030920">
    <property type="protein sequence ID" value="CAE7526865.1"/>
    <property type="molecule type" value="Genomic_DNA"/>
</dbReference>
<name>A0A812TJY8_SYMPI</name>
<feature type="compositionally biased region" description="Basic and acidic residues" evidence="1">
    <location>
        <begin position="142"/>
        <end position="151"/>
    </location>
</feature>
<feature type="signal peptide" evidence="2">
    <location>
        <begin position="1"/>
        <end position="24"/>
    </location>
</feature>
<dbReference type="AlphaFoldDB" id="A0A812TJY8"/>
<proteinExistence type="predicted"/>
<dbReference type="Proteomes" id="UP000649617">
    <property type="component" value="Unassembled WGS sequence"/>
</dbReference>
<keyword evidence="2" id="KW-0732">Signal</keyword>
<accession>A0A812TJY8</accession>
<evidence type="ECO:0000256" key="1">
    <source>
        <dbReference type="SAM" id="MobiDB-lite"/>
    </source>
</evidence>
<evidence type="ECO:0000256" key="2">
    <source>
        <dbReference type="SAM" id="SignalP"/>
    </source>
</evidence>
<gene>
    <name evidence="3" type="ORF">SPIL2461_LOCUS13845</name>
</gene>
<evidence type="ECO:0008006" key="5">
    <source>
        <dbReference type="Google" id="ProtNLM"/>
    </source>
</evidence>
<feature type="chain" id="PRO_5032857378" description="DRBM domain-containing protein" evidence="2">
    <location>
        <begin position="25"/>
        <end position="169"/>
    </location>
</feature>
<protein>
    <recommendedName>
        <fullName evidence="5">DRBM domain-containing protein</fullName>
    </recommendedName>
</protein>
<feature type="non-terminal residue" evidence="3">
    <location>
        <position position="1"/>
    </location>
</feature>
<organism evidence="3 4">
    <name type="scientific">Symbiodinium pilosum</name>
    <name type="common">Dinoflagellate</name>
    <dbReference type="NCBI Taxonomy" id="2952"/>
    <lineage>
        <taxon>Eukaryota</taxon>
        <taxon>Sar</taxon>
        <taxon>Alveolata</taxon>
        <taxon>Dinophyceae</taxon>
        <taxon>Suessiales</taxon>
        <taxon>Symbiodiniaceae</taxon>
        <taxon>Symbiodinium</taxon>
    </lineage>
</organism>
<feature type="region of interest" description="Disordered" evidence="1">
    <location>
        <begin position="128"/>
        <end position="158"/>
    </location>
</feature>
<dbReference type="OrthoDB" id="440441at2759"/>
<evidence type="ECO:0000313" key="4">
    <source>
        <dbReference type="Proteomes" id="UP000649617"/>
    </source>
</evidence>
<sequence length="169" mass="18217">MVHRTGHGLIVLGAFLTLFTELLAPTTMFTSSGMGMTTRAEAEALALKLGLGRPATLKEFLLDFSYVPPAVDYKVESRGKYYVATAVVGGKAYQGAPAETSLGAESSAAHAVLRSLRLFARDNEAGRMQSAAPTKEGYFELPRGRSSRETSRLASGGKRQGNLRYIERI</sequence>
<keyword evidence="4" id="KW-1185">Reference proteome</keyword>
<reference evidence="3" key="1">
    <citation type="submission" date="2021-02" db="EMBL/GenBank/DDBJ databases">
        <authorList>
            <person name="Dougan E. K."/>
            <person name="Rhodes N."/>
            <person name="Thang M."/>
            <person name="Chan C."/>
        </authorList>
    </citation>
    <scope>NUCLEOTIDE SEQUENCE</scope>
</reference>